<dbReference type="Proteomes" id="UP000184221">
    <property type="component" value="Unassembled WGS sequence"/>
</dbReference>
<organism evidence="2 3">
    <name type="scientific">Marivita hallyeonensis</name>
    <dbReference type="NCBI Taxonomy" id="996342"/>
    <lineage>
        <taxon>Bacteria</taxon>
        <taxon>Pseudomonadati</taxon>
        <taxon>Pseudomonadota</taxon>
        <taxon>Alphaproteobacteria</taxon>
        <taxon>Rhodobacterales</taxon>
        <taxon>Roseobacteraceae</taxon>
        <taxon>Marivita</taxon>
    </lineage>
</organism>
<dbReference type="RefSeq" id="WP_143152732.1">
    <property type="nucleotide sequence ID" value="NZ_FQXC01000005.1"/>
</dbReference>
<keyword evidence="1" id="KW-1133">Transmembrane helix</keyword>
<dbReference type="OrthoDB" id="5198105at2"/>
<feature type="transmembrane region" description="Helical" evidence="1">
    <location>
        <begin position="144"/>
        <end position="162"/>
    </location>
</feature>
<reference evidence="2 3" key="1">
    <citation type="submission" date="2016-11" db="EMBL/GenBank/DDBJ databases">
        <authorList>
            <person name="Jaros S."/>
            <person name="Januszkiewicz K."/>
            <person name="Wedrychowicz H."/>
        </authorList>
    </citation>
    <scope>NUCLEOTIDE SEQUENCE [LARGE SCALE GENOMIC DNA]</scope>
    <source>
        <strain evidence="2 3">DSM 29431</strain>
    </source>
</reference>
<keyword evidence="1" id="KW-0812">Transmembrane</keyword>
<keyword evidence="1" id="KW-0472">Membrane</keyword>
<proteinExistence type="predicted"/>
<evidence type="ECO:0000313" key="3">
    <source>
        <dbReference type="Proteomes" id="UP000184221"/>
    </source>
</evidence>
<sequence length="170" mass="18729">MPQIFWIILAATLAAWLAMNLWTAPRIEETAGGLRLLDMRFTGYSYEEVREFLSALDDEGAALHLGAQFWLDMVFPPLLGAVIFFVFRWLFPGLPVLVIGIVSLSYVVADVLENLAVAKILRAGVDGLTPQMAATANQWTTVKWGLALVGLAMLIIGIALRLRRNRSADA</sequence>
<name>A0A1M5X1J9_9RHOB</name>
<evidence type="ECO:0000256" key="1">
    <source>
        <dbReference type="SAM" id="Phobius"/>
    </source>
</evidence>
<evidence type="ECO:0000313" key="2">
    <source>
        <dbReference type="EMBL" id="SHH93755.1"/>
    </source>
</evidence>
<feature type="transmembrane region" description="Helical" evidence="1">
    <location>
        <begin position="69"/>
        <end position="87"/>
    </location>
</feature>
<dbReference type="STRING" id="996342.SAMN05443551_3665"/>
<dbReference type="AlphaFoldDB" id="A0A1M5X1J9"/>
<feature type="transmembrane region" description="Helical" evidence="1">
    <location>
        <begin position="94"/>
        <end position="112"/>
    </location>
</feature>
<gene>
    <name evidence="2" type="ORF">SAMN05443551_3665</name>
</gene>
<protein>
    <submittedName>
        <fullName evidence="2">Uncharacterized protein</fullName>
    </submittedName>
</protein>
<accession>A0A1M5X1J9</accession>
<dbReference type="EMBL" id="FQXC01000005">
    <property type="protein sequence ID" value="SHH93755.1"/>
    <property type="molecule type" value="Genomic_DNA"/>
</dbReference>
<keyword evidence="3" id="KW-1185">Reference proteome</keyword>